<dbReference type="OMA" id="PQRMGWA"/>
<feature type="compositionally biased region" description="Low complexity" evidence="1">
    <location>
        <begin position="24"/>
        <end position="36"/>
    </location>
</feature>
<organism evidence="2 3">
    <name type="scientific">Papio anubis</name>
    <name type="common">Olive baboon</name>
    <dbReference type="NCBI Taxonomy" id="9555"/>
    <lineage>
        <taxon>Eukaryota</taxon>
        <taxon>Metazoa</taxon>
        <taxon>Chordata</taxon>
        <taxon>Craniata</taxon>
        <taxon>Vertebrata</taxon>
        <taxon>Euteleostomi</taxon>
        <taxon>Mammalia</taxon>
        <taxon>Eutheria</taxon>
        <taxon>Euarchontoglires</taxon>
        <taxon>Primates</taxon>
        <taxon>Haplorrhini</taxon>
        <taxon>Catarrhini</taxon>
        <taxon>Cercopithecidae</taxon>
        <taxon>Cercopithecinae</taxon>
        <taxon>Papio</taxon>
    </lineage>
</organism>
<reference evidence="2 3" key="1">
    <citation type="submission" date="2012-03" db="EMBL/GenBank/DDBJ databases">
        <title>Whole Genome Assembly of Papio anubis.</title>
        <authorList>
            <person name="Liu Y.L."/>
            <person name="Abraham K.A."/>
            <person name="Akbar H.A."/>
            <person name="Ali S.A."/>
            <person name="Anosike U.A."/>
            <person name="Aqrawi P.A."/>
            <person name="Arias F.A."/>
            <person name="Attaway T.A."/>
            <person name="Awwad R.A."/>
            <person name="Babu C.B."/>
            <person name="Bandaranaike D.B."/>
            <person name="Battles P.B."/>
            <person name="Bell A.B."/>
            <person name="Beltran B.B."/>
            <person name="Berhane-Mersha D.B."/>
            <person name="Bess C.B."/>
            <person name="Bickham C.B."/>
            <person name="Bolden T.B."/>
            <person name="Carter K.C."/>
            <person name="Chau D.C."/>
            <person name="Chavez A.C."/>
            <person name="Clerc-Blankenburg K.C."/>
            <person name="Coyle M.C."/>
            <person name="Dao M.D."/>
            <person name="Davila M.L.D."/>
            <person name="Davy-Carroll L.D."/>
            <person name="Denson S.D."/>
            <person name="Dinh H.D."/>
            <person name="Fernandez S.F."/>
            <person name="Fernando P.F."/>
            <person name="Forbes L.F."/>
            <person name="Francis C.F."/>
            <person name="Francisco L.F."/>
            <person name="Fu Q.F."/>
            <person name="Garcia-Iii R.G."/>
            <person name="Garrett T.G."/>
            <person name="Gross S.G."/>
            <person name="Gubbala S.G."/>
            <person name="Hirani K.H."/>
            <person name="Hogues M.H."/>
            <person name="Hollins B.H."/>
            <person name="Jackson L.J."/>
            <person name="Javaid M.J."/>
            <person name="Jhangiani S.J."/>
            <person name="Johnson A.J."/>
            <person name="Johnson B.J."/>
            <person name="Jones J.J."/>
            <person name="Joshi V.J."/>
            <person name="Kalu J.K."/>
            <person name="Khan N.K."/>
            <person name="Korchina V.K."/>
            <person name="Kovar C.K."/>
            <person name="Lago L.L."/>
            <person name="Lara F.L."/>
            <person name="Le T.-K.L."/>
            <person name="Lee S.L."/>
            <person name="Legall-Iii F.L."/>
            <person name="Lemon S.L."/>
            <person name="Liu J.L."/>
            <person name="Liu Y.-S.L."/>
            <person name="Liyanage D.L."/>
            <person name="Lopez J.L."/>
            <person name="Lorensuhewa L.L."/>
            <person name="Mata R.M."/>
            <person name="Mathew T.M."/>
            <person name="Mercado C.M."/>
            <person name="Mercado I.M."/>
            <person name="Morales K.M."/>
            <person name="Morgan M.M."/>
            <person name="Munidasa M.M."/>
            <person name="Ngo D.N."/>
            <person name="Nguyen L.N."/>
            <person name="Nguyen T.N."/>
            <person name="Nguyen N.N."/>
            <person name="Obregon M.O."/>
            <person name="Okwuonu G.O."/>
            <person name="Ongeri F.O."/>
            <person name="Onwere C.O."/>
            <person name="Osifeso I.O."/>
            <person name="Parra A.P."/>
            <person name="Patil S.P."/>
            <person name="Perez A.P."/>
            <person name="Perez Y.P."/>
            <person name="Pham C.P."/>
            <person name="Pu L.-L.P."/>
            <person name="Puazo M.P."/>
            <person name="Quiroz J.Q."/>
            <person name="Rouhana J.R."/>
            <person name="Ruiz M.R."/>
            <person name="Ruiz S.-J.R."/>
            <person name="Saada N.S."/>
            <person name="Santibanez J.S."/>
            <person name="Scheel M.S."/>
            <person name="Schneider B.S."/>
            <person name="Simmons D.S."/>
            <person name="Sisson I.S."/>
            <person name="Tang L.-Y.T."/>
            <person name="Thornton R.T."/>
            <person name="Tisius J.T."/>
            <person name="Toledanes G.T."/>
            <person name="Trejos Z.T."/>
            <person name="Usmani K.U."/>
            <person name="Varghese R.V."/>
            <person name="Vattathil S.V."/>
            <person name="Vee V.V."/>
            <person name="Walker D.W."/>
            <person name="Weissenberger G.W."/>
            <person name="White C.W."/>
            <person name="Williams A.W."/>
            <person name="Woodworth J.W."/>
            <person name="Wright R.W."/>
            <person name="Zhu Y.Z."/>
            <person name="Han Y.H."/>
            <person name="Newsham I.N."/>
            <person name="Nazareth L.N."/>
            <person name="Worley K.W."/>
            <person name="Muzny D.M."/>
            <person name="Rogers J.R."/>
            <person name="Gibbs R.G."/>
        </authorList>
    </citation>
    <scope>NUCLEOTIDE SEQUENCE [LARGE SCALE GENOMIC DNA]</scope>
</reference>
<protein>
    <submittedName>
        <fullName evidence="2">Uncharacterized protein</fullName>
    </submittedName>
</protein>
<reference evidence="2" key="2">
    <citation type="submission" date="2025-08" db="UniProtKB">
        <authorList>
            <consortium name="Ensembl"/>
        </authorList>
    </citation>
    <scope>IDENTIFICATION</scope>
</reference>
<sequence length="114" mass="11397">MSEQSKDLSDPNFAAEAPSSEVHSSPGVPEGVPPSETLAEPQSPPLGPTAAPQAAQPPQAPSDEDDPKALQQAAEEGPRSGTCSASWGCGPGRSTPPSGTCGSSSLRSSSSRIT</sequence>
<evidence type="ECO:0000256" key="1">
    <source>
        <dbReference type="SAM" id="MobiDB-lite"/>
    </source>
</evidence>
<keyword evidence="3" id="KW-1185">Reference proteome</keyword>
<evidence type="ECO:0000313" key="3">
    <source>
        <dbReference type="Proteomes" id="UP000028761"/>
    </source>
</evidence>
<dbReference type="Proteomes" id="UP000028761">
    <property type="component" value="Chromosome 7"/>
</dbReference>
<dbReference type="Ensembl" id="ENSPANT00000063904.1">
    <property type="protein sequence ID" value="ENSPANP00000051238.1"/>
    <property type="gene ID" value="ENSPANG00000040529.1"/>
</dbReference>
<name>A0A8I5MYM7_PAPAN</name>
<evidence type="ECO:0000313" key="2">
    <source>
        <dbReference type="Ensembl" id="ENSPANP00000051238.1"/>
    </source>
</evidence>
<feature type="compositionally biased region" description="Low complexity" evidence="1">
    <location>
        <begin position="92"/>
        <end position="114"/>
    </location>
</feature>
<dbReference type="GeneTree" id="ENSGT00950000186460"/>
<dbReference type="AlphaFoldDB" id="A0A8I5MYM7"/>
<accession>A0A8I5MYM7</accession>
<feature type="compositionally biased region" description="Low complexity" evidence="1">
    <location>
        <begin position="48"/>
        <end position="57"/>
    </location>
</feature>
<feature type="region of interest" description="Disordered" evidence="1">
    <location>
        <begin position="1"/>
        <end position="114"/>
    </location>
</feature>
<proteinExistence type="predicted"/>
<reference evidence="2" key="3">
    <citation type="submission" date="2025-09" db="UniProtKB">
        <authorList>
            <consortium name="Ensembl"/>
        </authorList>
    </citation>
    <scope>IDENTIFICATION</scope>
</reference>